<dbReference type="SUPFAM" id="SSF53756">
    <property type="entry name" value="UDP-Glycosyltransferase/glycogen phosphorylase"/>
    <property type="match status" value="1"/>
</dbReference>
<sequence>MAVRYHKLFVFDPRDLPDRGRSLDREILKAARSDLRIGLMPLADSAVPTYLREHLAQGRARLTPPGRRVDATLVVADHAGMSADLSRVKAERIVPWDGLPEDDSAFVAEGAQAVSPAFARRPGFAADLRDLPRPLGTGIAWLSAPALRVLRRLAEKRPEVFDLSGPTYRIFDWNSDAFSDLGFGDLAPSRLARRLDVFVCFPAEEDWPRHDALIRQALVAGARVVLPIHAERRFGAGPILCAPKDLAPRLLALLDTPNDDPPRLHTARTGAPRSRNRRRQSILFMPAEGGFGHLARTLAVGRRLSPSIPVVVATQAPAIGSIEALGLRASYLPPMDLTASSGAAWEAWLRHELDRLIETHDAGVVVFDGNHLRPALVQAVASRNGCRLAWMRRGLWGRSTSRFLRNARWCDLVIEPGEIAVERDRGVTAARRDEAVEVAPVRLLEPTELLSRPEAAATLGLDPTGVSVLVQIGGGQRRDPVGLTDRVIAALRRIPGLQIGLAEDGQTEHPLRLWPDVTYVSAFPLARYYNAFDFSVSAAGYNTFLDVVSFGLPTIFVPNRHPSMDDQAARAKYAQDHAAAFELSAGDMAEFDKIVSLIMNDRARAYLRNNCLRLAPENGAAAAARLLERLLRAGPT</sequence>
<dbReference type="Proteomes" id="UP000305709">
    <property type="component" value="Unassembled WGS sequence"/>
</dbReference>
<evidence type="ECO:0000313" key="3">
    <source>
        <dbReference type="Proteomes" id="UP000305709"/>
    </source>
</evidence>
<keyword evidence="3" id="KW-1185">Reference proteome</keyword>
<accession>A0A5C4NLB9</accession>
<dbReference type="EMBL" id="VDFV01000004">
    <property type="protein sequence ID" value="TNC73477.1"/>
    <property type="molecule type" value="Genomic_DNA"/>
</dbReference>
<protein>
    <recommendedName>
        <fullName evidence="1">Glycosyl transferase family 28 C-terminal domain-containing protein</fullName>
    </recommendedName>
</protein>
<dbReference type="AlphaFoldDB" id="A0A5C4NLB9"/>
<name>A0A5C4NLB9_9RHOB</name>
<dbReference type="Gene3D" id="3.40.50.2000">
    <property type="entry name" value="Glycogen Phosphorylase B"/>
    <property type="match status" value="1"/>
</dbReference>
<organism evidence="2 3">
    <name type="scientific">Rubellimicrobium roseum</name>
    <dbReference type="NCBI Taxonomy" id="687525"/>
    <lineage>
        <taxon>Bacteria</taxon>
        <taxon>Pseudomonadati</taxon>
        <taxon>Pseudomonadota</taxon>
        <taxon>Alphaproteobacteria</taxon>
        <taxon>Rhodobacterales</taxon>
        <taxon>Roseobacteraceae</taxon>
        <taxon>Rubellimicrobium</taxon>
    </lineage>
</organism>
<reference evidence="2 3" key="1">
    <citation type="submission" date="2019-06" db="EMBL/GenBank/DDBJ databases">
        <authorList>
            <person name="Jiang L."/>
        </authorList>
    </citation>
    <scope>NUCLEOTIDE SEQUENCE [LARGE SCALE GENOMIC DNA]</scope>
    <source>
        <strain evidence="2 3">YIM 48858</strain>
    </source>
</reference>
<proteinExistence type="predicted"/>
<dbReference type="InterPro" id="IPR007235">
    <property type="entry name" value="Glyco_trans_28_C"/>
</dbReference>
<dbReference type="Pfam" id="PF04101">
    <property type="entry name" value="Glyco_tran_28_C"/>
    <property type="match status" value="1"/>
</dbReference>
<comment type="caution">
    <text evidence="2">The sequence shown here is derived from an EMBL/GenBank/DDBJ whole genome shotgun (WGS) entry which is preliminary data.</text>
</comment>
<dbReference type="GO" id="GO:0016758">
    <property type="term" value="F:hexosyltransferase activity"/>
    <property type="evidence" value="ECO:0007669"/>
    <property type="project" value="InterPro"/>
</dbReference>
<gene>
    <name evidence="2" type="ORF">FHG71_06440</name>
</gene>
<dbReference type="OrthoDB" id="8549922at2"/>
<dbReference type="RefSeq" id="WP_139080800.1">
    <property type="nucleotide sequence ID" value="NZ_VDFV01000004.1"/>
</dbReference>
<feature type="domain" description="Glycosyl transferase family 28 C-terminal" evidence="1">
    <location>
        <begin position="521"/>
        <end position="588"/>
    </location>
</feature>
<evidence type="ECO:0000313" key="2">
    <source>
        <dbReference type="EMBL" id="TNC73477.1"/>
    </source>
</evidence>
<evidence type="ECO:0000259" key="1">
    <source>
        <dbReference type="Pfam" id="PF04101"/>
    </source>
</evidence>